<dbReference type="GO" id="GO:0016020">
    <property type="term" value="C:membrane"/>
    <property type="evidence" value="ECO:0007669"/>
    <property type="project" value="UniProtKB-SubCell"/>
</dbReference>
<dbReference type="PROSITE" id="PS50922">
    <property type="entry name" value="TLC"/>
    <property type="match status" value="1"/>
</dbReference>
<keyword evidence="3 6" id="KW-1133">Transmembrane helix</keyword>
<evidence type="ECO:0000313" key="9">
    <source>
        <dbReference type="Proteomes" id="UP000001542"/>
    </source>
</evidence>
<dbReference type="PIRSF" id="PIRSF005225">
    <property type="entry name" value="LAG1_LAC1"/>
    <property type="match status" value="1"/>
</dbReference>
<dbReference type="SMR" id="A2DMU7"/>
<evidence type="ECO:0000259" key="7">
    <source>
        <dbReference type="PROSITE" id="PS50922"/>
    </source>
</evidence>
<dbReference type="VEuPathDB" id="TrichDB:TVAG_254300"/>
<comment type="subcellular location">
    <subcellularLocation>
        <location evidence="1">Membrane</location>
        <topology evidence="1">Multi-pass membrane protein</topology>
    </subcellularLocation>
</comment>
<dbReference type="OrthoDB" id="537032at2759"/>
<keyword evidence="9" id="KW-1185">Reference proteome</keyword>
<protein>
    <recommendedName>
        <fullName evidence="7">TLC domain-containing protein</fullName>
    </recommendedName>
</protein>
<accession>A2DMU7</accession>
<dbReference type="GO" id="GO:0050291">
    <property type="term" value="F:sphingosine N-acyltransferase activity"/>
    <property type="evidence" value="ECO:0000318"/>
    <property type="project" value="GO_Central"/>
</dbReference>
<proteinExistence type="predicted"/>
<keyword evidence="4 5" id="KW-0472">Membrane</keyword>
<dbReference type="EMBL" id="DS113220">
    <property type="protein sequence ID" value="EAY18318.1"/>
    <property type="molecule type" value="Genomic_DNA"/>
</dbReference>
<dbReference type="GO" id="GO:0005783">
    <property type="term" value="C:endoplasmic reticulum"/>
    <property type="evidence" value="ECO:0000318"/>
    <property type="project" value="GO_Central"/>
</dbReference>
<dbReference type="Pfam" id="PF03798">
    <property type="entry name" value="TRAM_LAG1_CLN8"/>
    <property type="match status" value="1"/>
</dbReference>
<feature type="transmembrane region" description="Helical" evidence="6">
    <location>
        <begin position="32"/>
        <end position="53"/>
    </location>
</feature>
<feature type="transmembrane region" description="Helical" evidence="6">
    <location>
        <begin position="105"/>
        <end position="132"/>
    </location>
</feature>
<evidence type="ECO:0000256" key="2">
    <source>
        <dbReference type="ARBA" id="ARBA00022692"/>
    </source>
</evidence>
<dbReference type="eggNOG" id="KOG1607">
    <property type="taxonomic scope" value="Eukaryota"/>
</dbReference>
<name>A2DMU7_TRIV3</name>
<reference evidence="8" key="2">
    <citation type="journal article" date="2007" name="Science">
        <title>Draft genome sequence of the sexually transmitted pathogen Trichomonas vaginalis.</title>
        <authorList>
            <person name="Carlton J.M."/>
            <person name="Hirt R.P."/>
            <person name="Silva J.C."/>
            <person name="Delcher A.L."/>
            <person name="Schatz M."/>
            <person name="Zhao Q."/>
            <person name="Wortman J.R."/>
            <person name="Bidwell S.L."/>
            <person name="Alsmark U.C.M."/>
            <person name="Besteiro S."/>
            <person name="Sicheritz-Ponten T."/>
            <person name="Noel C.J."/>
            <person name="Dacks J.B."/>
            <person name="Foster P.G."/>
            <person name="Simillion C."/>
            <person name="Van de Peer Y."/>
            <person name="Miranda-Saavedra D."/>
            <person name="Barton G.J."/>
            <person name="Westrop G.D."/>
            <person name="Mueller S."/>
            <person name="Dessi D."/>
            <person name="Fiori P.L."/>
            <person name="Ren Q."/>
            <person name="Paulsen I."/>
            <person name="Zhang H."/>
            <person name="Bastida-Corcuera F.D."/>
            <person name="Simoes-Barbosa A."/>
            <person name="Brown M.T."/>
            <person name="Hayes R.D."/>
            <person name="Mukherjee M."/>
            <person name="Okumura C.Y."/>
            <person name="Schneider R."/>
            <person name="Smith A.J."/>
            <person name="Vanacova S."/>
            <person name="Villalvazo M."/>
            <person name="Haas B.J."/>
            <person name="Pertea M."/>
            <person name="Feldblyum T.V."/>
            <person name="Utterback T.R."/>
            <person name="Shu C.L."/>
            <person name="Osoegawa K."/>
            <person name="de Jong P.J."/>
            <person name="Hrdy I."/>
            <person name="Horvathova L."/>
            <person name="Zubacova Z."/>
            <person name="Dolezal P."/>
            <person name="Malik S.B."/>
            <person name="Logsdon J.M. Jr."/>
            <person name="Henze K."/>
            <person name="Gupta A."/>
            <person name="Wang C.C."/>
            <person name="Dunne R.L."/>
            <person name="Upcroft J.A."/>
            <person name="Upcroft P."/>
            <person name="White O."/>
            <person name="Salzberg S.L."/>
            <person name="Tang P."/>
            <person name="Chiu C.-H."/>
            <person name="Lee Y.-S."/>
            <person name="Embley T.M."/>
            <person name="Coombs G.H."/>
            <person name="Mottram J.C."/>
            <person name="Tachezy J."/>
            <person name="Fraser-Liggett C.M."/>
            <person name="Johnson P.J."/>
        </authorList>
    </citation>
    <scope>NUCLEOTIDE SEQUENCE [LARGE SCALE GENOMIC DNA]</scope>
    <source>
        <strain evidence="8">G3</strain>
    </source>
</reference>
<dbReference type="KEGG" id="tva:5463824"/>
<evidence type="ECO:0000313" key="8">
    <source>
        <dbReference type="EMBL" id="EAY18318.1"/>
    </source>
</evidence>
<evidence type="ECO:0000256" key="5">
    <source>
        <dbReference type="PROSITE-ProRule" id="PRU00205"/>
    </source>
</evidence>
<keyword evidence="2 5" id="KW-0812">Transmembrane</keyword>
<evidence type="ECO:0000256" key="6">
    <source>
        <dbReference type="SAM" id="Phobius"/>
    </source>
</evidence>
<dbReference type="FunCoup" id="A2DMU7">
    <property type="interactions" value="307"/>
</dbReference>
<dbReference type="OMA" id="KLYCLLQ"/>
<dbReference type="GO" id="GO:0046513">
    <property type="term" value="P:ceramide biosynthetic process"/>
    <property type="evidence" value="ECO:0000318"/>
    <property type="project" value="GO_Central"/>
</dbReference>
<gene>
    <name evidence="8" type="ORF">TVAG_254300</name>
</gene>
<evidence type="ECO:0000256" key="4">
    <source>
        <dbReference type="ARBA" id="ARBA00023136"/>
    </source>
</evidence>
<dbReference type="VEuPathDB" id="TrichDB:TVAGG3_0059040"/>
<dbReference type="InterPro" id="IPR016439">
    <property type="entry name" value="Lag1/Lac1-like"/>
</dbReference>
<evidence type="ECO:0000256" key="3">
    <source>
        <dbReference type="ARBA" id="ARBA00022989"/>
    </source>
</evidence>
<dbReference type="SMART" id="SM00724">
    <property type="entry name" value="TLC"/>
    <property type="match status" value="1"/>
</dbReference>
<dbReference type="RefSeq" id="XP_001579304.1">
    <property type="nucleotide sequence ID" value="XM_001579254.1"/>
</dbReference>
<dbReference type="STRING" id="5722.A2DMU7"/>
<feature type="transmembrane region" description="Helical" evidence="6">
    <location>
        <begin position="204"/>
        <end position="226"/>
    </location>
</feature>
<feature type="domain" description="TLC" evidence="7">
    <location>
        <begin position="23"/>
        <end position="234"/>
    </location>
</feature>
<dbReference type="AlphaFoldDB" id="A2DMU7"/>
<reference evidence="8" key="1">
    <citation type="submission" date="2006-10" db="EMBL/GenBank/DDBJ databases">
        <authorList>
            <person name="Amadeo P."/>
            <person name="Zhao Q."/>
            <person name="Wortman J."/>
            <person name="Fraser-Liggett C."/>
            <person name="Carlton J."/>
        </authorList>
    </citation>
    <scope>NUCLEOTIDE SEQUENCE</scope>
    <source>
        <strain evidence="8">G3</strain>
    </source>
</reference>
<dbReference type="InterPro" id="IPR006634">
    <property type="entry name" value="TLC-dom"/>
</dbReference>
<evidence type="ECO:0000256" key="1">
    <source>
        <dbReference type="ARBA" id="ARBA00004141"/>
    </source>
</evidence>
<dbReference type="Proteomes" id="UP000001542">
    <property type="component" value="Unassembled WGS sequence"/>
</dbReference>
<organism evidence="8 9">
    <name type="scientific">Trichomonas vaginalis (strain ATCC PRA-98 / G3)</name>
    <dbReference type="NCBI Taxonomy" id="412133"/>
    <lineage>
        <taxon>Eukaryota</taxon>
        <taxon>Metamonada</taxon>
        <taxon>Parabasalia</taxon>
        <taxon>Trichomonadida</taxon>
        <taxon>Trichomonadidae</taxon>
        <taxon>Trichomonas</taxon>
    </lineage>
</organism>
<dbReference type="PANTHER" id="PTHR12560:SF67">
    <property type="entry name" value="TLC DOMAIN-CONTAINING PROTEIN"/>
    <property type="match status" value="1"/>
</dbReference>
<feature type="transmembrane region" description="Helical" evidence="6">
    <location>
        <begin position="65"/>
        <end position="85"/>
    </location>
</feature>
<dbReference type="InParanoid" id="A2DMU7"/>
<dbReference type="PANTHER" id="PTHR12560">
    <property type="entry name" value="LONGEVITY ASSURANCE FACTOR 1 LAG1"/>
    <property type="match status" value="1"/>
</dbReference>
<sequence length="260" mass="31004">MEKKFFVGKPNENLFTKRPNRIKKFSDQIWQLFLHVSSCVFELPLILSTTWWSNPLSCFEPCPKFQTVSLLVKLAYTWEAAAYIFDGFAHRFWNARKNDYQIMFAHHVCTALLIAGSYSWNFFAFGTIVMFLHDFSDIPVDMLVIINQAKLEGAQYFFLTEIQYITTTLDWFLVRNVWFPFKLLIPLYKVICIKSEYPEGYTMYLFLCVLMHALYVMHAYWLFVFLRIGYHIITMDGHDEKRESSYENDINEKKKNKKEE</sequence>